<protein>
    <submittedName>
        <fullName evidence="1">Uncharacterized protein</fullName>
    </submittedName>
</protein>
<sequence length="62" mass="7145">MWRLERRAAHSMPPTFTDPDTVVSARVALIEPRTAHYPRFLKPPAPATDRAAPVRLRMDFFL</sequence>
<accession>A0AAI8K7V2</accession>
<organism evidence="1 2">
    <name type="scientific">Pseudomonas parafulva</name>
    <dbReference type="NCBI Taxonomy" id="157782"/>
    <lineage>
        <taxon>Bacteria</taxon>
        <taxon>Pseudomonadati</taxon>
        <taxon>Pseudomonadota</taxon>
        <taxon>Gammaproteobacteria</taxon>
        <taxon>Pseudomonadales</taxon>
        <taxon>Pseudomonadaceae</taxon>
        <taxon>Pseudomonas</taxon>
    </lineage>
</organism>
<dbReference type="Proteomes" id="UP000258127">
    <property type="component" value="Chromosome"/>
</dbReference>
<dbReference type="EMBL" id="CP031641">
    <property type="protein sequence ID" value="AXO87784.1"/>
    <property type="molecule type" value="Genomic_DNA"/>
</dbReference>
<keyword evidence="2" id="KW-1185">Reference proteome</keyword>
<evidence type="ECO:0000313" key="1">
    <source>
        <dbReference type="EMBL" id="AXO87784.1"/>
    </source>
</evidence>
<proteinExistence type="predicted"/>
<dbReference type="AlphaFoldDB" id="A0AAI8K7V2"/>
<name>A0AAI8K7V2_9PSED</name>
<evidence type="ECO:0000313" key="2">
    <source>
        <dbReference type="Proteomes" id="UP000258127"/>
    </source>
</evidence>
<gene>
    <name evidence="1" type="ORF">DZC75_07070</name>
</gene>
<reference evidence="1 2" key="1">
    <citation type="submission" date="2018-08" db="EMBL/GenBank/DDBJ databases">
        <authorList>
            <person name="Lee Y."/>
            <person name="Kakembo D."/>
        </authorList>
    </citation>
    <scope>NUCLEOTIDE SEQUENCE [LARGE SCALE GENOMIC DNA]</scope>
    <source>
        <strain evidence="1 2">JBCS1880</strain>
    </source>
</reference>